<keyword evidence="3" id="KW-1185">Reference proteome</keyword>
<dbReference type="Proteomes" id="UP000054279">
    <property type="component" value="Unassembled WGS sequence"/>
</dbReference>
<reference evidence="2 3" key="1">
    <citation type="submission" date="2014-06" db="EMBL/GenBank/DDBJ databases">
        <title>Evolutionary Origins and Diversification of the Mycorrhizal Mutualists.</title>
        <authorList>
            <consortium name="DOE Joint Genome Institute"/>
            <consortium name="Mycorrhizal Genomics Consortium"/>
            <person name="Kohler A."/>
            <person name="Kuo A."/>
            <person name="Nagy L.G."/>
            <person name="Floudas D."/>
            <person name="Copeland A."/>
            <person name="Barry K.W."/>
            <person name="Cichocki N."/>
            <person name="Veneault-Fourrey C."/>
            <person name="LaButti K."/>
            <person name="Lindquist E.A."/>
            <person name="Lipzen A."/>
            <person name="Lundell T."/>
            <person name="Morin E."/>
            <person name="Murat C."/>
            <person name="Riley R."/>
            <person name="Ohm R."/>
            <person name="Sun H."/>
            <person name="Tunlid A."/>
            <person name="Henrissat B."/>
            <person name="Grigoriev I.V."/>
            <person name="Hibbett D.S."/>
            <person name="Martin F."/>
        </authorList>
    </citation>
    <scope>NUCLEOTIDE SEQUENCE [LARGE SCALE GENOMIC DNA]</scope>
    <source>
        <strain evidence="2 3">SS14</strain>
    </source>
</reference>
<dbReference type="InterPro" id="IPR010998">
    <property type="entry name" value="Integrase_recombinase_N"/>
</dbReference>
<accession>A0A0C9VNN1</accession>
<evidence type="ECO:0008006" key="4">
    <source>
        <dbReference type="Google" id="ProtNLM"/>
    </source>
</evidence>
<dbReference type="HOGENOM" id="CLU_073387_0_0_1"/>
<evidence type="ECO:0000256" key="1">
    <source>
        <dbReference type="ARBA" id="ARBA00023125"/>
    </source>
</evidence>
<name>A0A0C9VNN1_SPHS4</name>
<dbReference type="OrthoDB" id="5598396at2759"/>
<dbReference type="Gene3D" id="1.10.150.130">
    <property type="match status" value="1"/>
</dbReference>
<dbReference type="GO" id="GO:0003677">
    <property type="term" value="F:DNA binding"/>
    <property type="evidence" value="ECO:0007669"/>
    <property type="project" value="UniProtKB-KW"/>
</dbReference>
<dbReference type="SUPFAM" id="SSF47823">
    <property type="entry name" value="lambda integrase-like, N-terminal domain"/>
    <property type="match status" value="1"/>
</dbReference>
<sequence length="261" mass="29511">MIRHPTGTRQPRTAWSLDRLKHERAVALGHALEASTSVTYTSQLQSYLSFCKMHGFSAEPTTDMLSFFVVYMAHHIKPSSVGCYLSGICNSLEPYYPDVRVARSAPIVRRTLAGMKKLRGSQPTHRKRALERDDLLMIISHLPSSPSHDELLFAAMLFTGFHGLLRLGELTIPDAVAKRTARKLTLRHTLTFEGNARFSFTLPFHKADRFYAGNMVMIQAVPHSPLDPLFHVRRYILSRDHSFPLLPALWLTSIGRPPSYS</sequence>
<protein>
    <recommendedName>
        <fullName evidence="4">Core-binding (CB) domain-containing protein</fullName>
    </recommendedName>
</protein>
<evidence type="ECO:0000313" key="2">
    <source>
        <dbReference type="EMBL" id="KIJ43642.1"/>
    </source>
</evidence>
<evidence type="ECO:0000313" key="3">
    <source>
        <dbReference type="Proteomes" id="UP000054279"/>
    </source>
</evidence>
<proteinExistence type="predicted"/>
<gene>
    <name evidence="2" type="ORF">M422DRAFT_169609</name>
</gene>
<dbReference type="AlphaFoldDB" id="A0A0C9VNN1"/>
<keyword evidence="1" id="KW-0238">DNA-binding</keyword>
<organism evidence="2 3">
    <name type="scientific">Sphaerobolus stellatus (strain SS14)</name>
    <dbReference type="NCBI Taxonomy" id="990650"/>
    <lineage>
        <taxon>Eukaryota</taxon>
        <taxon>Fungi</taxon>
        <taxon>Dikarya</taxon>
        <taxon>Basidiomycota</taxon>
        <taxon>Agaricomycotina</taxon>
        <taxon>Agaricomycetes</taxon>
        <taxon>Phallomycetidae</taxon>
        <taxon>Geastrales</taxon>
        <taxon>Sphaerobolaceae</taxon>
        <taxon>Sphaerobolus</taxon>
    </lineage>
</organism>
<dbReference type="EMBL" id="KN837121">
    <property type="protein sequence ID" value="KIJ43642.1"/>
    <property type="molecule type" value="Genomic_DNA"/>
</dbReference>